<name>A0A061AMT3_CYBFA</name>
<dbReference type="GO" id="GO:0090730">
    <property type="term" value="C:Las1 complex"/>
    <property type="evidence" value="ECO:0007669"/>
    <property type="project" value="InterPro"/>
</dbReference>
<dbReference type="VEuPathDB" id="FungiDB:BON22_0694"/>
<dbReference type="PhylomeDB" id="A0A061AMT3"/>
<reference evidence="1" key="1">
    <citation type="journal article" date="2014" name="Genome Announc.">
        <title>Genome sequence of the yeast Cyberlindnera fabianii (Hansenula fabianii).</title>
        <authorList>
            <person name="Freel K.C."/>
            <person name="Sarilar V."/>
            <person name="Neuveglise C."/>
            <person name="Devillers H."/>
            <person name="Friedrich A."/>
            <person name="Schacherer J."/>
        </authorList>
    </citation>
    <scope>NUCLEOTIDE SEQUENCE</scope>
    <source>
        <strain evidence="1">YJS4271</strain>
    </source>
</reference>
<proteinExistence type="predicted"/>
<gene>
    <name evidence="1" type="ORF">CYFA0S_01e03378g</name>
</gene>
<protein>
    <submittedName>
        <fullName evidence="1">CYFA0S01e03378g1_1</fullName>
    </submittedName>
</protein>
<dbReference type="PANTHER" id="PTHR15002:SF0">
    <property type="entry name" value="RIBOSOMAL BIOGENESIS PROTEIN LAS1L"/>
    <property type="match status" value="1"/>
</dbReference>
<dbReference type="GO" id="GO:0030687">
    <property type="term" value="C:preribosome, large subunit precursor"/>
    <property type="evidence" value="ECO:0007669"/>
    <property type="project" value="TreeGrafter"/>
</dbReference>
<organism evidence="1">
    <name type="scientific">Cyberlindnera fabianii</name>
    <name type="common">Yeast</name>
    <name type="synonym">Hansenula fabianii</name>
    <dbReference type="NCBI Taxonomy" id="36022"/>
    <lineage>
        <taxon>Eukaryota</taxon>
        <taxon>Fungi</taxon>
        <taxon>Dikarya</taxon>
        <taxon>Ascomycota</taxon>
        <taxon>Saccharomycotina</taxon>
        <taxon>Saccharomycetes</taxon>
        <taxon>Phaffomycetales</taxon>
        <taxon>Phaffomycetaceae</taxon>
        <taxon>Cyberlindnera</taxon>
    </lineage>
</organism>
<dbReference type="InterPro" id="IPR007174">
    <property type="entry name" value="Las1"/>
</dbReference>
<accession>A0A061AMT3</accession>
<sequence>MNSHARLTAWRHKEDLLELRSLFYPNNSPPQTINLSQEHHTSIIKAISQVHLYSSRARIPHTLQSTAHLFSVLLIMNDDSSSDTSRLSASMALIRFVNGLLDPGQQSQYAIPLQVLAKKISLPSVFVEFRHAATHEGMPSFEMCERCTLGALEWLYSHYWNDIEAKIDVGDDEAEQERLKQVEKKEVDQLVTLWKQYRRVRRRDINKVVKPGDTTEIGREYWGCVHVLESKMTHENEWWKLTYEVMVQRISSAKASFEQLKKLYEPLINYSISNLQDEFIISLIDTLLGMCYEYTKFKGLDMTKGFVSDLEWKHAKQWCQWLILDKLDEHSDVTIGKIIDTVGKKPDEFHLDLLKRLRSKLTNMDLIIQTDSKITSLHNVLSEPQSKRFNNADDILGDLEVLKRRKLEVKPNVIKLFEKHPNWEPKPFGILP</sequence>
<evidence type="ECO:0000313" key="1">
    <source>
        <dbReference type="EMBL" id="CDR36659.1"/>
    </source>
</evidence>
<dbReference type="OrthoDB" id="10263222at2759"/>
<dbReference type="VEuPathDB" id="FungiDB:BON22_0695"/>
<dbReference type="EMBL" id="LK052886">
    <property type="protein sequence ID" value="CDR36659.1"/>
    <property type="molecule type" value="Genomic_DNA"/>
</dbReference>
<dbReference type="GO" id="GO:0004519">
    <property type="term" value="F:endonuclease activity"/>
    <property type="evidence" value="ECO:0007669"/>
    <property type="project" value="InterPro"/>
</dbReference>
<dbReference type="Pfam" id="PF04031">
    <property type="entry name" value="Las1"/>
    <property type="match status" value="1"/>
</dbReference>
<dbReference type="PANTHER" id="PTHR15002">
    <property type="entry name" value="RIBOSOMAL BIOGENESIS PROTEIN LAS1L"/>
    <property type="match status" value="1"/>
</dbReference>
<dbReference type="GO" id="GO:0000460">
    <property type="term" value="P:maturation of 5.8S rRNA"/>
    <property type="evidence" value="ECO:0007669"/>
    <property type="project" value="TreeGrafter"/>
</dbReference>
<dbReference type="AlphaFoldDB" id="A0A061AMT3"/>
<dbReference type="GO" id="GO:0000470">
    <property type="term" value="P:maturation of LSU-rRNA"/>
    <property type="evidence" value="ECO:0007669"/>
    <property type="project" value="TreeGrafter"/>
</dbReference>